<keyword evidence="4" id="KW-1185">Reference proteome</keyword>
<dbReference type="EMBL" id="CAJNOM010000070">
    <property type="protein sequence ID" value="CAF0976888.1"/>
    <property type="molecule type" value="Genomic_DNA"/>
</dbReference>
<organism evidence="2 4">
    <name type="scientific">Adineta steineri</name>
    <dbReference type="NCBI Taxonomy" id="433720"/>
    <lineage>
        <taxon>Eukaryota</taxon>
        <taxon>Metazoa</taxon>
        <taxon>Spiralia</taxon>
        <taxon>Gnathifera</taxon>
        <taxon>Rotifera</taxon>
        <taxon>Eurotatoria</taxon>
        <taxon>Bdelloidea</taxon>
        <taxon>Adinetida</taxon>
        <taxon>Adinetidae</taxon>
        <taxon>Adineta</taxon>
    </lineage>
</organism>
<protein>
    <submittedName>
        <fullName evidence="2">Uncharacterized protein</fullName>
    </submittedName>
</protein>
<reference evidence="2" key="1">
    <citation type="submission" date="2021-02" db="EMBL/GenBank/DDBJ databases">
        <authorList>
            <person name="Nowell W R."/>
        </authorList>
    </citation>
    <scope>NUCLEOTIDE SEQUENCE</scope>
</reference>
<proteinExistence type="predicted"/>
<accession>A0A814CPD8</accession>
<dbReference type="PANTHER" id="PTHR16525:SF0">
    <property type="entry name" value="PROTEIN C12ORF4"/>
    <property type="match status" value="1"/>
</dbReference>
<name>A0A814CPD8_9BILA</name>
<dbReference type="Proteomes" id="UP000663832">
    <property type="component" value="Unassembled WGS sequence"/>
</dbReference>
<sequence length="157" mass="18610">MGKQVPFTYSNHTILLEIPNTTSINEHAYRILDQWQLPVFVFPKLQEALRLFFNEQIQIAADETTQSAVEPIINGQVEIQTILDQWFKLVQECKTYIHHQERPSDEQIFSNAFQNVLGTNYEILLQLEYVYQSEIEDMLKQRDKQLQELDAKFEQNF</sequence>
<evidence type="ECO:0000313" key="4">
    <source>
        <dbReference type="Proteomes" id="UP000663832"/>
    </source>
</evidence>
<dbReference type="OrthoDB" id="415359at2759"/>
<evidence type="ECO:0000313" key="2">
    <source>
        <dbReference type="EMBL" id="CAF0943150.1"/>
    </source>
</evidence>
<dbReference type="PANTHER" id="PTHR16525">
    <property type="entry name" value="PROTEIN C12ORF4"/>
    <property type="match status" value="1"/>
</dbReference>
<dbReference type="Pfam" id="PF10154">
    <property type="entry name" value="Fy-3"/>
    <property type="match status" value="1"/>
</dbReference>
<dbReference type="EMBL" id="CAJNOM010000057">
    <property type="protein sequence ID" value="CAF0943150.1"/>
    <property type="molecule type" value="Genomic_DNA"/>
</dbReference>
<dbReference type="AlphaFoldDB" id="A0A814CPD8"/>
<dbReference type="EMBL" id="CAJNOI010000021">
    <property type="protein sequence ID" value="CAF0837065.1"/>
    <property type="molecule type" value="Genomic_DNA"/>
</dbReference>
<gene>
    <name evidence="1" type="ORF">BJG266_LOCUS7106</name>
    <name evidence="2" type="ORF">QVE165_LOCUS11777</name>
    <name evidence="3" type="ORF">QVE165_LOCUS13645</name>
</gene>
<dbReference type="GO" id="GO:0005737">
    <property type="term" value="C:cytoplasm"/>
    <property type="evidence" value="ECO:0007669"/>
    <property type="project" value="TreeGrafter"/>
</dbReference>
<comment type="caution">
    <text evidence="2">The sequence shown here is derived from an EMBL/GenBank/DDBJ whole genome shotgun (WGS) entry which is preliminary data.</text>
</comment>
<evidence type="ECO:0000313" key="3">
    <source>
        <dbReference type="EMBL" id="CAF0976888.1"/>
    </source>
</evidence>
<evidence type="ECO:0000313" key="1">
    <source>
        <dbReference type="EMBL" id="CAF0837065.1"/>
    </source>
</evidence>
<dbReference type="Proteomes" id="UP000663877">
    <property type="component" value="Unassembled WGS sequence"/>
</dbReference>
<dbReference type="InterPro" id="IPR019311">
    <property type="entry name" value="Fy-3"/>
</dbReference>